<name>A0A937EFP6_9ACTN</name>
<gene>
    <name evidence="3" type="ORF">JK359_06845</name>
</gene>
<dbReference type="Gene3D" id="3.90.70.10">
    <property type="entry name" value="Cysteine proteinases"/>
    <property type="match status" value="1"/>
</dbReference>
<keyword evidence="1" id="KW-0732">Signal</keyword>
<sequence>MTHGADHRTVSKGKRRRLALASALAAGLLTAGLATGPAFAAEDADDTDPAATEMATSSAISGALADETGSDSSEATPIAKVAAMAAYLASTPDDDADPDPAAAASLTYTTLGITTQMQQKPYWCGPAAGRAALTAFGVTKSQSTLASAMKTDRNGTYAHDIPIVLNHAQGRNPYVDNRITTSAKFLFGQVKTDVHKYKAPLIPLVQGHSLPLWSSNGYHGLHFITLYGYGSDGVSIKYFDPADADVLYGRHVVNRKYVYAAMNARYGSDGKATNELVW</sequence>
<evidence type="ECO:0000313" key="4">
    <source>
        <dbReference type="Proteomes" id="UP000661858"/>
    </source>
</evidence>
<reference evidence="3" key="1">
    <citation type="submission" date="2021-01" db="EMBL/GenBank/DDBJ databases">
        <title>WGS of actinomycetes isolated from Thailand.</title>
        <authorList>
            <person name="Thawai C."/>
        </authorList>
    </citation>
    <scope>NUCLEOTIDE SEQUENCE</scope>
    <source>
        <strain evidence="3">RCU-197</strain>
    </source>
</reference>
<accession>A0A937EFP6</accession>
<dbReference type="Proteomes" id="UP000661858">
    <property type="component" value="Unassembled WGS sequence"/>
</dbReference>
<dbReference type="Pfam" id="PF13529">
    <property type="entry name" value="Peptidase_C39_2"/>
    <property type="match status" value="1"/>
</dbReference>
<keyword evidence="4" id="KW-1185">Reference proteome</keyword>
<comment type="caution">
    <text evidence="3">The sequence shown here is derived from an EMBL/GenBank/DDBJ whole genome shotgun (WGS) entry which is preliminary data.</text>
</comment>
<feature type="chain" id="PRO_5037897078" evidence="1">
    <location>
        <begin position="41"/>
        <end position="278"/>
    </location>
</feature>
<protein>
    <submittedName>
        <fullName evidence="3">C39 family peptidase</fullName>
    </submittedName>
</protein>
<evidence type="ECO:0000313" key="3">
    <source>
        <dbReference type="EMBL" id="MBL1081698.1"/>
    </source>
</evidence>
<dbReference type="EMBL" id="JAERRK010000002">
    <property type="protein sequence ID" value="MBL1081698.1"/>
    <property type="molecule type" value="Genomic_DNA"/>
</dbReference>
<dbReference type="InterPro" id="IPR039564">
    <property type="entry name" value="Peptidase_C39-like"/>
</dbReference>
<dbReference type="AlphaFoldDB" id="A0A937EFP6"/>
<organism evidence="3 4">
    <name type="scientific">Streptomyces actinomycinicus</name>
    <dbReference type="NCBI Taxonomy" id="1695166"/>
    <lineage>
        <taxon>Bacteria</taxon>
        <taxon>Bacillati</taxon>
        <taxon>Actinomycetota</taxon>
        <taxon>Actinomycetes</taxon>
        <taxon>Kitasatosporales</taxon>
        <taxon>Streptomycetaceae</taxon>
        <taxon>Streptomyces</taxon>
    </lineage>
</organism>
<evidence type="ECO:0000259" key="2">
    <source>
        <dbReference type="Pfam" id="PF13529"/>
    </source>
</evidence>
<feature type="signal peptide" evidence="1">
    <location>
        <begin position="1"/>
        <end position="40"/>
    </location>
</feature>
<dbReference type="RefSeq" id="WP_201832674.1">
    <property type="nucleotide sequence ID" value="NZ_JAERRK010000002.1"/>
</dbReference>
<evidence type="ECO:0000256" key="1">
    <source>
        <dbReference type="SAM" id="SignalP"/>
    </source>
</evidence>
<feature type="domain" description="Peptidase C39-like" evidence="2">
    <location>
        <begin position="115"/>
        <end position="242"/>
    </location>
</feature>
<proteinExistence type="predicted"/>